<keyword evidence="3" id="KW-1185">Reference proteome</keyword>
<feature type="transmembrane region" description="Helical" evidence="1">
    <location>
        <begin position="203"/>
        <end position="226"/>
    </location>
</feature>
<protein>
    <recommendedName>
        <fullName evidence="4">ABC-2 type transporter</fullName>
    </recommendedName>
</protein>
<sequence>MAVAGVIARITTRGLLGRRRFFLLLPLPLLLIGATLIGRASGVSPDRWADPVLTQVGFAVVLPLIAMIVGTGVLGSELEDGSAVTILTTPVSRGTIVLTKLAVAIGITTLATAVPMFIAGVIVDSARLGVGLAVGAFVGTVAYSTLFVALSVVSRRPVLIALGYLVIWEGTLVSILSGVRWLSIRQFAVAVGDRVASTDLVTANLSALYAVLATAVLAVAATTLAIDRLSAYSVRGETG</sequence>
<feature type="transmembrane region" description="Helical" evidence="1">
    <location>
        <begin position="128"/>
        <end position="150"/>
    </location>
</feature>
<dbReference type="HOGENOM" id="CLU_099045_0_0_11"/>
<gene>
    <name evidence="2" type="ORF">CryarDRAFT_2010</name>
</gene>
<evidence type="ECO:0008006" key="4">
    <source>
        <dbReference type="Google" id="ProtNLM"/>
    </source>
</evidence>
<dbReference type="EMBL" id="JFBT01000001">
    <property type="protein sequence ID" value="EXG80915.1"/>
    <property type="molecule type" value="Genomic_DNA"/>
</dbReference>
<feature type="transmembrane region" description="Helical" evidence="1">
    <location>
        <begin position="21"/>
        <end position="40"/>
    </location>
</feature>
<feature type="transmembrane region" description="Helical" evidence="1">
    <location>
        <begin position="96"/>
        <end position="122"/>
    </location>
</feature>
<dbReference type="Pfam" id="PF12730">
    <property type="entry name" value="ABC2_membrane_4"/>
    <property type="match status" value="1"/>
</dbReference>
<proteinExistence type="predicted"/>
<dbReference type="RefSeq" id="WP_035850043.1">
    <property type="nucleotide sequence ID" value="NZ_KK073874.1"/>
</dbReference>
<dbReference type="GO" id="GO:0140359">
    <property type="term" value="F:ABC-type transporter activity"/>
    <property type="evidence" value="ECO:0007669"/>
    <property type="project" value="InterPro"/>
</dbReference>
<keyword evidence="1" id="KW-1133">Transmembrane helix</keyword>
<dbReference type="AlphaFoldDB" id="A0A010YL01"/>
<name>A0A010YL01_9ACTN</name>
<feature type="transmembrane region" description="Helical" evidence="1">
    <location>
        <begin position="52"/>
        <end position="75"/>
    </location>
</feature>
<keyword evidence="1" id="KW-0812">Transmembrane</keyword>
<evidence type="ECO:0000313" key="3">
    <source>
        <dbReference type="Proteomes" id="UP000021053"/>
    </source>
</evidence>
<feature type="transmembrane region" description="Helical" evidence="1">
    <location>
        <begin position="162"/>
        <end position="183"/>
    </location>
</feature>
<dbReference type="Proteomes" id="UP000021053">
    <property type="component" value="Unassembled WGS sequence"/>
</dbReference>
<evidence type="ECO:0000256" key="1">
    <source>
        <dbReference type="SAM" id="Phobius"/>
    </source>
</evidence>
<reference evidence="2 3" key="1">
    <citation type="submission" date="2013-07" db="EMBL/GenBank/DDBJ databases">
        <authorList>
            <consortium name="DOE Joint Genome Institute"/>
            <person name="Eisen J."/>
            <person name="Huntemann M."/>
            <person name="Han J."/>
            <person name="Chen A."/>
            <person name="Kyrpides N."/>
            <person name="Mavromatis K."/>
            <person name="Markowitz V."/>
            <person name="Palaniappan K."/>
            <person name="Ivanova N."/>
            <person name="Schaumberg A."/>
            <person name="Pati A."/>
            <person name="Liolios K."/>
            <person name="Nordberg H.P."/>
            <person name="Cantor M.N."/>
            <person name="Hua S.X."/>
            <person name="Woyke T."/>
        </authorList>
    </citation>
    <scope>NUCLEOTIDE SEQUENCE [LARGE SCALE GENOMIC DNA]</scope>
    <source>
        <strain evidence="2 3">DSM 44712</strain>
    </source>
</reference>
<dbReference type="OrthoDB" id="5146799at2"/>
<evidence type="ECO:0000313" key="2">
    <source>
        <dbReference type="EMBL" id="EXG80915.1"/>
    </source>
</evidence>
<keyword evidence="1" id="KW-0472">Membrane</keyword>
<comment type="caution">
    <text evidence="2">The sequence shown here is derived from an EMBL/GenBank/DDBJ whole genome shotgun (WGS) entry which is preliminary data.</text>
</comment>
<dbReference type="GO" id="GO:0005886">
    <property type="term" value="C:plasma membrane"/>
    <property type="evidence" value="ECO:0007669"/>
    <property type="project" value="UniProtKB-SubCell"/>
</dbReference>
<accession>A0A010YL01</accession>
<organism evidence="2 3">
    <name type="scientific">Cryptosporangium arvum DSM 44712</name>
    <dbReference type="NCBI Taxonomy" id="927661"/>
    <lineage>
        <taxon>Bacteria</taxon>
        <taxon>Bacillati</taxon>
        <taxon>Actinomycetota</taxon>
        <taxon>Actinomycetes</taxon>
        <taxon>Cryptosporangiales</taxon>
        <taxon>Cryptosporangiaceae</taxon>
        <taxon>Cryptosporangium</taxon>
    </lineage>
</organism>